<name>A0A8S5R0L6_9CAUD</name>
<sequence length="73" mass="8601">MYAAYWSAGKYAYTVAVFNTYLNRMALWSPPTPRINIRLYKPQLVLRILYNTAVLCQYLNIYHRCLTTSSPYV</sequence>
<accession>A0A8S5R0L6</accession>
<reference evidence="1" key="1">
    <citation type="journal article" date="2021" name="Proc. Natl. Acad. Sci. U.S.A.">
        <title>A Catalog of Tens of Thousands of Viruses from Human Metagenomes Reveals Hidden Associations with Chronic Diseases.</title>
        <authorList>
            <person name="Tisza M.J."/>
            <person name="Buck C.B."/>
        </authorList>
    </citation>
    <scope>NUCLEOTIDE SEQUENCE</scope>
    <source>
        <strain evidence="1">CtyvQ1</strain>
    </source>
</reference>
<evidence type="ECO:0000313" key="1">
    <source>
        <dbReference type="EMBL" id="DAE24533.1"/>
    </source>
</evidence>
<dbReference type="EMBL" id="BK015776">
    <property type="protein sequence ID" value="DAE24533.1"/>
    <property type="molecule type" value="Genomic_DNA"/>
</dbReference>
<organism evidence="1">
    <name type="scientific">Siphoviridae sp. ctyvQ1</name>
    <dbReference type="NCBI Taxonomy" id="2826525"/>
    <lineage>
        <taxon>Viruses</taxon>
        <taxon>Duplodnaviria</taxon>
        <taxon>Heunggongvirae</taxon>
        <taxon>Uroviricota</taxon>
        <taxon>Caudoviricetes</taxon>
    </lineage>
</organism>
<proteinExistence type="predicted"/>
<protein>
    <submittedName>
        <fullName evidence="1">Uncharacterized protein</fullName>
    </submittedName>
</protein>